<gene>
    <name evidence="2" type="ORF">RDB_LOCUS71448</name>
</gene>
<name>A0A8H3AX37_9AGAM</name>
<dbReference type="Proteomes" id="UP000663826">
    <property type="component" value="Unassembled WGS sequence"/>
</dbReference>
<dbReference type="AlphaFoldDB" id="A0A8H3AX37"/>
<sequence>MEPVGGNLGRRALNDHGQIAATIAQASTALAAAAEALAEAASAMSAASRNLGGDIITGASARSVAGSHSINADRYKSTKGSQIVRQDTTDLMGCHDTPDQPAETRLSPPAGATSETSSRNEASAKHIASPALAYNSALPLSPEHEAKIDYNRSAIPAPPSTHSRGPVVLGENNNRKPVPNEFIDDLFLPRADQSLQSGVIKFEDMLLASPKIEAGRNYISLKRVSDSLAFIAYMALQSRRTVCVLTQYSLVNAYAKVVNTI</sequence>
<evidence type="ECO:0000313" key="2">
    <source>
        <dbReference type="EMBL" id="CAE6442621.1"/>
    </source>
</evidence>
<accession>A0A8H3AX37</accession>
<dbReference type="EMBL" id="CAJMWQ010001248">
    <property type="protein sequence ID" value="CAE6442621.1"/>
    <property type="molecule type" value="Genomic_DNA"/>
</dbReference>
<proteinExistence type="predicted"/>
<feature type="region of interest" description="Disordered" evidence="1">
    <location>
        <begin position="153"/>
        <end position="174"/>
    </location>
</feature>
<comment type="caution">
    <text evidence="2">The sequence shown here is derived from an EMBL/GenBank/DDBJ whole genome shotgun (WGS) entry which is preliminary data.</text>
</comment>
<feature type="region of interest" description="Disordered" evidence="1">
    <location>
        <begin position="75"/>
        <end position="126"/>
    </location>
</feature>
<protein>
    <submittedName>
        <fullName evidence="2">Uncharacterized protein</fullName>
    </submittedName>
</protein>
<reference evidence="2" key="1">
    <citation type="submission" date="2021-01" db="EMBL/GenBank/DDBJ databases">
        <authorList>
            <person name="Kaushik A."/>
        </authorList>
    </citation>
    <scope>NUCLEOTIDE SEQUENCE</scope>
    <source>
        <strain evidence="2">AG1-1B</strain>
    </source>
</reference>
<organism evidence="2 3">
    <name type="scientific">Rhizoctonia solani</name>
    <dbReference type="NCBI Taxonomy" id="456999"/>
    <lineage>
        <taxon>Eukaryota</taxon>
        <taxon>Fungi</taxon>
        <taxon>Dikarya</taxon>
        <taxon>Basidiomycota</taxon>
        <taxon>Agaricomycotina</taxon>
        <taxon>Agaricomycetes</taxon>
        <taxon>Cantharellales</taxon>
        <taxon>Ceratobasidiaceae</taxon>
        <taxon>Rhizoctonia</taxon>
    </lineage>
</organism>
<evidence type="ECO:0000313" key="3">
    <source>
        <dbReference type="Proteomes" id="UP000663826"/>
    </source>
</evidence>
<evidence type="ECO:0000256" key="1">
    <source>
        <dbReference type="SAM" id="MobiDB-lite"/>
    </source>
</evidence>